<evidence type="ECO:0000313" key="2">
    <source>
        <dbReference type="Proteomes" id="UP000624279"/>
    </source>
</evidence>
<sequence length="93" mass="10945">MDCYIYYKSKIEHATEICRSVELLRTGLAGKLDYPPLLQRRPEPNNGLITWMEIYQDVPQDFEKILHLAVIQSGIQELINGERRLEYFMSVQN</sequence>
<keyword evidence="2" id="KW-1185">Reference proteome</keyword>
<dbReference type="Pfam" id="PF16290">
    <property type="entry name" value="DUF4936"/>
    <property type="match status" value="1"/>
</dbReference>
<organism evidence="1 2">
    <name type="scientific">Undibacterium flavidum</name>
    <dbReference type="NCBI Taxonomy" id="2762297"/>
    <lineage>
        <taxon>Bacteria</taxon>
        <taxon>Pseudomonadati</taxon>
        <taxon>Pseudomonadota</taxon>
        <taxon>Betaproteobacteria</taxon>
        <taxon>Burkholderiales</taxon>
        <taxon>Oxalobacteraceae</taxon>
        <taxon>Undibacterium</taxon>
    </lineage>
</organism>
<gene>
    <name evidence="1" type="ORF">H8K55_17765</name>
</gene>
<dbReference type="Proteomes" id="UP000624279">
    <property type="component" value="Unassembled WGS sequence"/>
</dbReference>
<evidence type="ECO:0000313" key="1">
    <source>
        <dbReference type="EMBL" id="MBC3875441.1"/>
    </source>
</evidence>
<reference evidence="1 2" key="1">
    <citation type="submission" date="2020-08" db="EMBL/GenBank/DDBJ databases">
        <title>Novel species isolated from subtropical streams in China.</title>
        <authorList>
            <person name="Lu H."/>
        </authorList>
    </citation>
    <scope>NUCLEOTIDE SEQUENCE [LARGE SCALE GENOMIC DNA]</scope>
    <source>
        <strain evidence="1 2">LX15W</strain>
    </source>
</reference>
<accession>A0ABR6YFX5</accession>
<dbReference type="InterPro" id="IPR032556">
    <property type="entry name" value="DUF4936"/>
</dbReference>
<protein>
    <submittedName>
        <fullName evidence="1">DUF4936 family protein</fullName>
    </submittedName>
</protein>
<dbReference type="EMBL" id="JACOGA010000018">
    <property type="protein sequence ID" value="MBC3875441.1"/>
    <property type="molecule type" value="Genomic_DNA"/>
</dbReference>
<comment type="caution">
    <text evidence="1">The sequence shown here is derived from an EMBL/GenBank/DDBJ whole genome shotgun (WGS) entry which is preliminary data.</text>
</comment>
<dbReference type="RefSeq" id="WP_186943402.1">
    <property type="nucleotide sequence ID" value="NZ_JACOGA010000018.1"/>
</dbReference>
<name>A0ABR6YFX5_9BURK</name>
<proteinExistence type="predicted"/>